<dbReference type="AlphaFoldDB" id="B6XDJ4"/>
<dbReference type="EMBL" id="ABXW01000033">
    <property type="protein sequence ID" value="EEB46534.1"/>
    <property type="molecule type" value="Genomic_DNA"/>
</dbReference>
<proteinExistence type="predicted"/>
<reference evidence="2 3" key="1">
    <citation type="submission" date="2008-10" db="EMBL/GenBank/DDBJ databases">
        <title>Draft genome sequence of Providencia alcalifaciens (DSM 30120).</title>
        <authorList>
            <person name="Sudarsanam P."/>
            <person name="Ley R."/>
            <person name="Guruge J."/>
            <person name="Turnbaugh P.J."/>
            <person name="Mahowald M."/>
            <person name="Liep D."/>
            <person name="Gordon J."/>
        </authorList>
    </citation>
    <scope>NUCLEOTIDE SEQUENCE [LARGE SCALE GENOMIC DNA]</scope>
    <source>
        <strain evidence="2 3">DSM 30120</strain>
    </source>
</reference>
<accession>B6XDJ4</accession>
<dbReference type="Proteomes" id="UP000003729">
    <property type="component" value="Unassembled WGS sequence"/>
</dbReference>
<organism evidence="2 3">
    <name type="scientific">Providencia alcalifaciens DSM 30120</name>
    <dbReference type="NCBI Taxonomy" id="520999"/>
    <lineage>
        <taxon>Bacteria</taxon>
        <taxon>Pseudomonadati</taxon>
        <taxon>Pseudomonadota</taxon>
        <taxon>Gammaproteobacteria</taxon>
        <taxon>Enterobacterales</taxon>
        <taxon>Morganellaceae</taxon>
        <taxon>Providencia</taxon>
    </lineage>
</organism>
<evidence type="ECO:0000313" key="3">
    <source>
        <dbReference type="Proteomes" id="UP000003729"/>
    </source>
</evidence>
<sequence>MNCYMVTNTLKLLFYLEFARSIYRYKAFCTVSIIASIVFA</sequence>
<keyword evidence="1" id="KW-1133">Transmembrane helix</keyword>
<protein>
    <submittedName>
        <fullName evidence="2">Uncharacterized protein</fullName>
    </submittedName>
</protein>
<gene>
    <name evidence="2" type="ORF">PROVALCAL_01416</name>
</gene>
<comment type="caution">
    <text evidence="2">The sequence shown here is derived from an EMBL/GenBank/DDBJ whole genome shotgun (WGS) entry which is preliminary data.</text>
</comment>
<keyword evidence="1" id="KW-0472">Membrane</keyword>
<name>B6XDJ4_9GAMM</name>
<evidence type="ECO:0000313" key="2">
    <source>
        <dbReference type="EMBL" id="EEB46534.1"/>
    </source>
</evidence>
<keyword evidence="1" id="KW-0812">Transmembrane</keyword>
<reference evidence="2 3" key="2">
    <citation type="submission" date="2008-10" db="EMBL/GenBank/DDBJ databases">
        <authorList>
            <person name="Fulton L."/>
            <person name="Clifton S."/>
            <person name="Fulton B."/>
            <person name="Xu J."/>
            <person name="Minx P."/>
            <person name="Pepin K.H."/>
            <person name="Johnson M."/>
            <person name="Bhonagiri V."/>
            <person name="Nash W.E."/>
            <person name="Mardis E.R."/>
            <person name="Wilson R.K."/>
        </authorList>
    </citation>
    <scope>NUCLEOTIDE SEQUENCE [LARGE SCALE GENOMIC DNA]</scope>
    <source>
        <strain evidence="2 3">DSM 30120</strain>
    </source>
</reference>
<evidence type="ECO:0000256" key="1">
    <source>
        <dbReference type="SAM" id="Phobius"/>
    </source>
</evidence>
<feature type="transmembrane region" description="Helical" evidence="1">
    <location>
        <begin position="22"/>
        <end position="39"/>
    </location>
</feature>